<accession>A0AAE6JEF9</accession>
<evidence type="ECO:0000256" key="5">
    <source>
        <dbReference type="SAM" id="Phobius"/>
    </source>
</evidence>
<keyword evidence="3 5" id="KW-1133">Transmembrane helix</keyword>
<protein>
    <submittedName>
        <fullName evidence="7">GtrA family protein</fullName>
    </submittedName>
</protein>
<evidence type="ECO:0000256" key="2">
    <source>
        <dbReference type="ARBA" id="ARBA00022692"/>
    </source>
</evidence>
<evidence type="ECO:0000256" key="3">
    <source>
        <dbReference type="ARBA" id="ARBA00022989"/>
    </source>
</evidence>
<keyword evidence="4 5" id="KW-0472">Membrane</keyword>
<comment type="subcellular location">
    <subcellularLocation>
        <location evidence="1">Membrane</location>
        <topology evidence="1">Multi-pass membrane protein</topology>
    </subcellularLocation>
</comment>
<evidence type="ECO:0000256" key="1">
    <source>
        <dbReference type="ARBA" id="ARBA00004141"/>
    </source>
</evidence>
<organism evidence="7 9">
    <name type="scientific">Mucilaginibacter rubeus</name>
    <dbReference type="NCBI Taxonomy" id="2027860"/>
    <lineage>
        <taxon>Bacteria</taxon>
        <taxon>Pseudomonadati</taxon>
        <taxon>Bacteroidota</taxon>
        <taxon>Sphingobacteriia</taxon>
        <taxon>Sphingobacteriales</taxon>
        <taxon>Sphingobacteriaceae</taxon>
        <taxon>Mucilaginibacter</taxon>
    </lineage>
</organism>
<keyword evidence="10" id="KW-1185">Reference proteome</keyword>
<evidence type="ECO:0000313" key="7">
    <source>
        <dbReference type="EMBL" id="QEM04184.1"/>
    </source>
</evidence>
<feature type="transmembrane region" description="Helical" evidence="5">
    <location>
        <begin position="91"/>
        <end position="109"/>
    </location>
</feature>
<sequence length="162" mass="18472">MAKSFSINKLLQNQVFRFVLSAGVGFGVDVSIFRLFNNVILNRPTYTVFNVVVSNYNISFTLSFFAGVTVNFLITRFMVFNESKLAAQKQFFRFLFVAIIGFFANYSLFNLFIRSLNFNPTAARVTAALSLFFASFFIHKVFSFSLSLKRNHGNSEHHKPGN</sequence>
<name>A0AAE6JEF9_9SPHI</name>
<dbReference type="AlphaFoldDB" id="A0AAE6JEF9"/>
<evidence type="ECO:0000313" key="9">
    <source>
        <dbReference type="Proteomes" id="UP000250557"/>
    </source>
</evidence>
<evidence type="ECO:0000313" key="8">
    <source>
        <dbReference type="EMBL" id="QTE53333.1"/>
    </source>
</evidence>
<feature type="domain" description="GtrA/DPMS transmembrane" evidence="6">
    <location>
        <begin position="17"/>
        <end position="144"/>
    </location>
</feature>
<gene>
    <name evidence="7" type="ORF">DIU31_011935</name>
    <name evidence="8" type="ORF">J3L21_15660</name>
</gene>
<feature type="transmembrane region" description="Helical" evidence="5">
    <location>
        <begin position="15"/>
        <end position="36"/>
    </location>
</feature>
<feature type="transmembrane region" description="Helical" evidence="5">
    <location>
        <begin position="121"/>
        <end position="142"/>
    </location>
</feature>
<evidence type="ECO:0000313" key="10">
    <source>
        <dbReference type="Proteomes" id="UP000663940"/>
    </source>
</evidence>
<reference evidence="7 9" key="1">
    <citation type="submission" date="2019-08" db="EMBL/GenBank/DDBJ databases">
        <title>Comparative genome analysis confer to the adaptation heavy metal polluted environment.</title>
        <authorList>
            <person name="Li Y."/>
        </authorList>
    </citation>
    <scope>NUCLEOTIDE SEQUENCE [LARGE SCALE GENOMIC DNA]</scope>
    <source>
        <strain evidence="7 9">P2</strain>
    </source>
</reference>
<dbReference type="EMBL" id="CP071880">
    <property type="protein sequence ID" value="QTE53333.1"/>
    <property type="molecule type" value="Genomic_DNA"/>
</dbReference>
<dbReference type="InterPro" id="IPR007267">
    <property type="entry name" value="GtrA_DPMS_TM"/>
</dbReference>
<reference evidence="8 10" key="2">
    <citation type="submission" date="2021-03" db="EMBL/GenBank/DDBJ databases">
        <title>Mucilaginibacter strains isolated from gold and copper mining confer multi heavy-metal resistance.</title>
        <authorList>
            <person name="Li Y."/>
        </authorList>
    </citation>
    <scope>NUCLEOTIDE SEQUENCE [LARGE SCALE GENOMIC DNA]</scope>
    <source>
        <strain evidence="8 10">P2-4</strain>
    </source>
</reference>
<keyword evidence="2 5" id="KW-0812">Transmembrane</keyword>
<dbReference type="GO" id="GO:0016020">
    <property type="term" value="C:membrane"/>
    <property type="evidence" value="ECO:0007669"/>
    <property type="project" value="UniProtKB-SubCell"/>
</dbReference>
<evidence type="ECO:0000256" key="4">
    <source>
        <dbReference type="ARBA" id="ARBA00023136"/>
    </source>
</evidence>
<dbReference type="Pfam" id="PF04138">
    <property type="entry name" value="GtrA_DPMS_TM"/>
    <property type="match status" value="1"/>
</dbReference>
<dbReference type="Proteomes" id="UP000663940">
    <property type="component" value="Chromosome"/>
</dbReference>
<proteinExistence type="predicted"/>
<feature type="transmembrane region" description="Helical" evidence="5">
    <location>
        <begin position="56"/>
        <end position="79"/>
    </location>
</feature>
<dbReference type="Proteomes" id="UP000250557">
    <property type="component" value="Chromosome"/>
</dbReference>
<dbReference type="EMBL" id="CP043451">
    <property type="protein sequence ID" value="QEM04184.1"/>
    <property type="molecule type" value="Genomic_DNA"/>
</dbReference>
<dbReference type="RefSeq" id="WP_112654941.1">
    <property type="nucleotide sequence ID" value="NZ_CP043451.1"/>
</dbReference>
<dbReference type="GO" id="GO:0000271">
    <property type="term" value="P:polysaccharide biosynthetic process"/>
    <property type="evidence" value="ECO:0007669"/>
    <property type="project" value="InterPro"/>
</dbReference>
<evidence type="ECO:0000259" key="6">
    <source>
        <dbReference type="Pfam" id="PF04138"/>
    </source>
</evidence>